<dbReference type="PANTHER" id="PTHR33048">
    <property type="entry name" value="PTH11-LIKE INTEGRAL MEMBRANE PROTEIN (AFU_ORTHOLOGUE AFUA_5G11245)"/>
    <property type="match status" value="1"/>
</dbReference>
<dbReference type="AlphaFoldDB" id="A0A6A6E6K6"/>
<gene>
    <name evidence="9" type="ORF">K469DRAFT_573323</name>
</gene>
<feature type="transmembrane region" description="Helical" evidence="7">
    <location>
        <begin position="30"/>
        <end position="49"/>
    </location>
</feature>
<keyword evidence="2 7" id="KW-0812">Transmembrane</keyword>
<feature type="compositionally biased region" description="Basic and acidic residues" evidence="6">
    <location>
        <begin position="403"/>
        <end position="425"/>
    </location>
</feature>
<evidence type="ECO:0000256" key="1">
    <source>
        <dbReference type="ARBA" id="ARBA00004141"/>
    </source>
</evidence>
<evidence type="ECO:0000313" key="9">
    <source>
        <dbReference type="EMBL" id="KAF2186392.1"/>
    </source>
</evidence>
<name>A0A6A6E6K6_9PEZI</name>
<feature type="transmembrane region" description="Helical" evidence="7">
    <location>
        <begin position="145"/>
        <end position="162"/>
    </location>
</feature>
<sequence length="425" mass="47506">MNFDQGPNGSQGLPNPSLIPAPPSQGAQDLAHAFASIAITLNVVSFVGFSGRIYTRSFPVFRLGWDDYIATAAFVFVIVDSTLLLLTVPFVFYRDPASITLQDTINSNRYAVIAEPIWAWAMATIKVSIAAMLLRLQQERYWQRFLWAMIIIQVVLGVYNNLTQLLQCIPLHAAWDILGVVKAKCWSDKAVRINLTCISSINIATDVIFSLLPITFLRKVQRPLRERIIIGILMGLGIFASVASIIKAVYATDFGNTDDPNKEGIAVGMWSCIEEQVGFIACCIPCLKSPFQKFLTYFGLITTQNKSAYGRSYGQMYGDGNTGGSRMKGSNSRMKSDGLNAAIKMKSMRSTDTQSEENILAVSDEQAKDGEIWCTTEVHLEEERRRQDSRSLRECKATLSWTDESKHSHDETWAERMHSKDRNIV</sequence>
<evidence type="ECO:0000256" key="6">
    <source>
        <dbReference type="SAM" id="MobiDB-lite"/>
    </source>
</evidence>
<comment type="similarity">
    <text evidence="5">Belongs to the SAT4 family.</text>
</comment>
<reference evidence="9" key="1">
    <citation type="journal article" date="2020" name="Stud. Mycol.">
        <title>101 Dothideomycetes genomes: a test case for predicting lifestyles and emergence of pathogens.</title>
        <authorList>
            <person name="Haridas S."/>
            <person name="Albert R."/>
            <person name="Binder M."/>
            <person name="Bloem J."/>
            <person name="Labutti K."/>
            <person name="Salamov A."/>
            <person name="Andreopoulos B."/>
            <person name="Baker S."/>
            <person name="Barry K."/>
            <person name="Bills G."/>
            <person name="Bluhm B."/>
            <person name="Cannon C."/>
            <person name="Castanera R."/>
            <person name="Culley D."/>
            <person name="Daum C."/>
            <person name="Ezra D."/>
            <person name="Gonzalez J."/>
            <person name="Henrissat B."/>
            <person name="Kuo A."/>
            <person name="Liang C."/>
            <person name="Lipzen A."/>
            <person name="Lutzoni F."/>
            <person name="Magnuson J."/>
            <person name="Mondo S."/>
            <person name="Nolan M."/>
            <person name="Ohm R."/>
            <person name="Pangilinan J."/>
            <person name="Park H.-J."/>
            <person name="Ramirez L."/>
            <person name="Alfaro M."/>
            <person name="Sun H."/>
            <person name="Tritt A."/>
            <person name="Yoshinaga Y."/>
            <person name="Zwiers L.-H."/>
            <person name="Turgeon B."/>
            <person name="Goodwin S."/>
            <person name="Spatafora J."/>
            <person name="Crous P."/>
            <person name="Grigoriev I."/>
        </authorList>
    </citation>
    <scope>NUCLEOTIDE SEQUENCE</scope>
    <source>
        <strain evidence="9">CBS 207.26</strain>
    </source>
</reference>
<comment type="subcellular location">
    <subcellularLocation>
        <location evidence="1">Membrane</location>
        <topology evidence="1">Multi-pass membrane protein</topology>
    </subcellularLocation>
</comment>
<dbReference type="Proteomes" id="UP000800200">
    <property type="component" value="Unassembled WGS sequence"/>
</dbReference>
<keyword evidence="4 7" id="KW-0472">Membrane</keyword>
<dbReference type="OrthoDB" id="5022096at2759"/>
<evidence type="ECO:0000256" key="3">
    <source>
        <dbReference type="ARBA" id="ARBA00022989"/>
    </source>
</evidence>
<keyword evidence="3 7" id="KW-1133">Transmembrane helix</keyword>
<proteinExistence type="inferred from homology"/>
<evidence type="ECO:0000256" key="4">
    <source>
        <dbReference type="ARBA" id="ARBA00023136"/>
    </source>
</evidence>
<feature type="transmembrane region" description="Helical" evidence="7">
    <location>
        <begin position="113"/>
        <end position="133"/>
    </location>
</feature>
<feature type="domain" description="Rhodopsin" evidence="8">
    <location>
        <begin position="52"/>
        <end position="293"/>
    </location>
</feature>
<feature type="region of interest" description="Disordered" evidence="6">
    <location>
        <begin position="401"/>
        <end position="425"/>
    </location>
</feature>
<evidence type="ECO:0000256" key="2">
    <source>
        <dbReference type="ARBA" id="ARBA00022692"/>
    </source>
</evidence>
<feature type="transmembrane region" description="Helical" evidence="7">
    <location>
        <begin position="69"/>
        <end position="93"/>
    </location>
</feature>
<dbReference type="PANTHER" id="PTHR33048:SF129">
    <property type="entry name" value="INTEGRAL MEMBRANE PROTEIN-RELATED"/>
    <property type="match status" value="1"/>
</dbReference>
<evidence type="ECO:0000259" key="8">
    <source>
        <dbReference type="Pfam" id="PF20684"/>
    </source>
</evidence>
<dbReference type="InterPro" id="IPR049326">
    <property type="entry name" value="Rhodopsin_dom_fungi"/>
</dbReference>
<accession>A0A6A6E6K6</accession>
<dbReference type="EMBL" id="ML994630">
    <property type="protein sequence ID" value="KAF2186392.1"/>
    <property type="molecule type" value="Genomic_DNA"/>
</dbReference>
<dbReference type="InterPro" id="IPR052337">
    <property type="entry name" value="SAT4-like"/>
</dbReference>
<organism evidence="9 10">
    <name type="scientific">Zopfia rhizophila CBS 207.26</name>
    <dbReference type="NCBI Taxonomy" id="1314779"/>
    <lineage>
        <taxon>Eukaryota</taxon>
        <taxon>Fungi</taxon>
        <taxon>Dikarya</taxon>
        <taxon>Ascomycota</taxon>
        <taxon>Pezizomycotina</taxon>
        <taxon>Dothideomycetes</taxon>
        <taxon>Dothideomycetes incertae sedis</taxon>
        <taxon>Zopfiaceae</taxon>
        <taxon>Zopfia</taxon>
    </lineage>
</organism>
<dbReference type="Pfam" id="PF20684">
    <property type="entry name" value="Fung_rhodopsin"/>
    <property type="match status" value="1"/>
</dbReference>
<protein>
    <recommendedName>
        <fullName evidence="8">Rhodopsin domain-containing protein</fullName>
    </recommendedName>
</protein>
<keyword evidence="10" id="KW-1185">Reference proteome</keyword>
<evidence type="ECO:0000313" key="10">
    <source>
        <dbReference type="Proteomes" id="UP000800200"/>
    </source>
</evidence>
<feature type="transmembrane region" description="Helical" evidence="7">
    <location>
        <begin position="228"/>
        <end position="250"/>
    </location>
</feature>
<feature type="transmembrane region" description="Helical" evidence="7">
    <location>
        <begin position="193"/>
        <end position="216"/>
    </location>
</feature>
<dbReference type="GO" id="GO:0016020">
    <property type="term" value="C:membrane"/>
    <property type="evidence" value="ECO:0007669"/>
    <property type="project" value="UniProtKB-SubCell"/>
</dbReference>
<evidence type="ECO:0000256" key="7">
    <source>
        <dbReference type="SAM" id="Phobius"/>
    </source>
</evidence>
<evidence type="ECO:0000256" key="5">
    <source>
        <dbReference type="ARBA" id="ARBA00038359"/>
    </source>
</evidence>